<keyword evidence="8" id="KW-1185">Reference proteome</keyword>
<evidence type="ECO:0000313" key="8">
    <source>
        <dbReference type="Proteomes" id="UP000050640"/>
    </source>
</evidence>
<evidence type="ECO:0000256" key="4">
    <source>
        <dbReference type="ARBA" id="ARBA00022989"/>
    </source>
</evidence>
<evidence type="ECO:0000256" key="6">
    <source>
        <dbReference type="SAM" id="MobiDB-lite"/>
    </source>
</evidence>
<organism evidence="8 9">
    <name type="scientific">Elaeophora elaphi</name>
    <dbReference type="NCBI Taxonomy" id="1147741"/>
    <lineage>
        <taxon>Eukaryota</taxon>
        <taxon>Metazoa</taxon>
        <taxon>Ecdysozoa</taxon>
        <taxon>Nematoda</taxon>
        <taxon>Chromadorea</taxon>
        <taxon>Rhabditida</taxon>
        <taxon>Spirurina</taxon>
        <taxon>Spiruromorpha</taxon>
        <taxon>Filarioidea</taxon>
        <taxon>Onchocercidae</taxon>
        <taxon>Elaeophora</taxon>
    </lineage>
</organism>
<dbReference type="PANTHER" id="PTHR17920:SF3">
    <property type="entry name" value="TRANSMEMBRANE AND COILED-COIL DOMAIN-CONTAINING PROTEIN 4"/>
    <property type="match status" value="1"/>
</dbReference>
<feature type="region of interest" description="Disordered" evidence="6">
    <location>
        <begin position="589"/>
        <end position="610"/>
    </location>
</feature>
<comment type="similarity">
    <text evidence="2">Belongs to the TMCO4 family.</text>
</comment>
<name>A0A0R3RQC3_9BILA</name>
<proteinExistence type="inferred from homology"/>
<evidence type="ECO:0000256" key="2">
    <source>
        <dbReference type="ARBA" id="ARBA00009824"/>
    </source>
</evidence>
<dbReference type="AlphaFoldDB" id="A0A0R3RQC3"/>
<dbReference type="InterPro" id="IPR007941">
    <property type="entry name" value="DUF726"/>
</dbReference>
<feature type="transmembrane region" description="Helical" evidence="7">
    <location>
        <begin position="245"/>
        <end position="272"/>
    </location>
</feature>
<dbReference type="WBParaSite" id="EEL_0000385901-mRNA-1">
    <property type="protein sequence ID" value="EEL_0000385901-mRNA-1"/>
    <property type="gene ID" value="EEL_0000385901"/>
</dbReference>
<protein>
    <submittedName>
        <fullName evidence="9">DUF726 domain-containing protein</fullName>
    </submittedName>
</protein>
<comment type="subcellular location">
    <subcellularLocation>
        <location evidence="1">Membrane</location>
        <topology evidence="1">Multi-pass membrane protein</topology>
    </subcellularLocation>
</comment>
<keyword evidence="4 7" id="KW-1133">Transmembrane helix</keyword>
<evidence type="ECO:0000256" key="1">
    <source>
        <dbReference type="ARBA" id="ARBA00004141"/>
    </source>
</evidence>
<sequence length="610" mass="66552">MTTSSGRDDLKESAFGSLFPKADLGTSVEKNDSMNDVFVNPSVMLRDQLSSAASFALVDLIASVLRLDFWQNNDRLSDIFSSFCKEALEKILKCIALPERTNATVRHHLMGEGATDDIATFVTLIKKDPIVEEKGALAILACLLSVFTEYGTYDCRYRVLLRHICALLAVGWDDFENIEDALVDTITGYQYKESEEQRMVRARATKLKKIKRYVMIGTASGVGGVLIGLTGGLAAPLVAAGAGAVIGAGAAAGIGTATGATILGSLFGVAGAGLTDFALVKSSCLPGYKMQKRVGAIEEFVIQPISEGRSLHCVLAISGWIEDQGERVFQQQWRHLWMSREQYILRYESKYLAELGRAIDYLTSFAVSLAVQHTLLETAFAGLVAAVAWPVALLSASSVIDNPWNVCVGERLAEVLLSRAHGNRPITLIGFSLGARVIFHCLMAMTKRSTCYGIVNDVVLLGAPVTASPIQWQQISQIVGGRIINGYCNSDWLLRFIYRTMSIQFTIAGTGPVTCKTEKKIVNFDLSHLIKGHLDYSRKLTEVLEAVGIPITPRCDESMLNVDSVTTGLNTGIVDFDVTEERELSFNNSKDEAEAQCLSNETRQTELDEE</sequence>
<evidence type="ECO:0000256" key="5">
    <source>
        <dbReference type="ARBA" id="ARBA00023136"/>
    </source>
</evidence>
<accession>A0A0R3RQC3</accession>
<reference evidence="9" key="1">
    <citation type="submission" date="2017-02" db="UniProtKB">
        <authorList>
            <consortium name="WormBaseParasite"/>
        </authorList>
    </citation>
    <scope>IDENTIFICATION</scope>
</reference>
<dbReference type="Pfam" id="PF05277">
    <property type="entry name" value="DUF726"/>
    <property type="match status" value="1"/>
</dbReference>
<dbReference type="InterPro" id="IPR029058">
    <property type="entry name" value="AB_hydrolase_fold"/>
</dbReference>
<evidence type="ECO:0000256" key="7">
    <source>
        <dbReference type="SAM" id="Phobius"/>
    </source>
</evidence>
<evidence type="ECO:0000313" key="9">
    <source>
        <dbReference type="WBParaSite" id="EEL_0000385901-mRNA-1"/>
    </source>
</evidence>
<keyword evidence="3 7" id="KW-0812">Transmembrane</keyword>
<dbReference type="SUPFAM" id="SSF53474">
    <property type="entry name" value="alpha/beta-Hydrolases"/>
    <property type="match status" value="1"/>
</dbReference>
<dbReference type="PANTHER" id="PTHR17920">
    <property type="entry name" value="TRANSMEMBRANE AND COILED-COIL DOMAIN-CONTAINING PROTEIN 4 TMCO4"/>
    <property type="match status" value="1"/>
</dbReference>
<dbReference type="Proteomes" id="UP000050640">
    <property type="component" value="Unplaced"/>
</dbReference>
<keyword evidence="5 7" id="KW-0472">Membrane</keyword>
<evidence type="ECO:0000256" key="3">
    <source>
        <dbReference type="ARBA" id="ARBA00022692"/>
    </source>
</evidence>
<dbReference type="STRING" id="1147741.A0A0R3RQC3"/>
<dbReference type="GO" id="GO:0016020">
    <property type="term" value="C:membrane"/>
    <property type="evidence" value="ECO:0007669"/>
    <property type="project" value="UniProtKB-SubCell"/>
</dbReference>
<feature type="transmembrane region" description="Helical" evidence="7">
    <location>
        <begin position="213"/>
        <end position="239"/>
    </location>
</feature>